<keyword evidence="1" id="KW-1015">Disulfide bond</keyword>
<dbReference type="GO" id="GO:0007229">
    <property type="term" value="P:integrin-mediated signaling pathway"/>
    <property type="evidence" value="ECO:0007669"/>
    <property type="project" value="TreeGrafter"/>
</dbReference>
<dbReference type="GeneTree" id="ENSGT00940000158358"/>
<dbReference type="PROSITE" id="PS51004">
    <property type="entry name" value="SEMA"/>
    <property type="match status" value="1"/>
</dbReference>
<dbReference type="InterPro" id="IPR001627">
    <property type="entry name" value="Semap_dom"/>
</dbReference>
<dbReference type="GO" id="GO:0030215">
    <property type="term" value="F:semaphorin receptor binding"/>
    <property type="evidence" value="ECO:0007669"/>
    <property type="project" value="InterPro"/>
</dbReference>
<organism evidence="5 6">
    <name type="scientific">Denticeps clupeoides</name>
    <name type="common">denticle herring</name>
    <dbReference type="NCBI Taxonomy" id="299321"/>
    <lineage>
        <taxon>Eukaryota</taxon>
        <taxon>Metazoa</taxon>
        <taxon>Chordata</taxon>
        <taxon>Craniata</taxon>
        <taxon>Vertebrata</taxon>
        <taxon>Euteleostomi</taxon>
        <taxon>Actinopterygii</taxon>
        <taxon>Neopterygii</taxon>
        <taxon>Teleostei</taxon>
        <taxon>Clupei</taxon>
        <taxon>Clupeiformes</taxon>
        <taxon>Denticipitoidei</taxon>
        <taxon>Denticipitidae</taxon>
        <taxon>Denticeps</taxon>
    </lineage>
</organism>
<proteinExistence type="predicted"/>
<keyword evidence="6" id="KW-1185">Reference proteome</keyword>
<accession>A0AAY4DIM4</accession>
<evidence type="ECO:0000313" key="5">
    <source>
        <dbReference type="Ensembl" id="ENSDCDP00010044146.1"/>
    </source>
</evidence>
<sequence>MKTFFYVSHMYALAMCIEDIPRRTFHQGGRTQYEANWNHTVFFYHHISNSLFIGGTGSVLHIDLEKSRVVKEYPLATQGENNCIEESCENTITLIEQWKDGLLVCGTNGGNPQCWVLDPQSNSVNMSCDGSGIAPYISCQNSLSLTVDGELYTAAPLFKDGTSLHFRRKLGLRADVWMYDKWVSEPTFISAFCAKRETDPDNEKMYVFFREKNLDNSPEADPWISRVARVCKVDEGGSKRFFQNIWTSFLKARLVCGVPRDSLYFNRLQDVYVIQNTLDWRKSLVYGLFSSSWNATAICIYSLEEIDRIFEQSTFKGFNQNIPQPRPGTCVKDSKTLPAETMNVIKEHSEMSEWIQPIHTEHPFHSSRYRYTRILVDTTVDANKTTRHVLLLSTGIFSVLIFHCYMANNSLDLLE</sequence>
<evidence type="ECO:0000256" key="3">
    <source>
        <dbReference type="PROSITE-ProRule" id="PRU00352"/>
    </source>
</evidence>
<dbReference type="Gene3D" id="2.130.10.10">
    <property type="entry name" value="YVTN repeat-like/Quinoprotein amine dehydrogenase"/>
    <property type="match status" value="1"/>
</dbReference>
<dbReference type="PANTHER" id="PTHR11036">
    <property type="entry name" value="SEMAPHORIN"/>
    <property type="match status" value="1"/>
</dbReference>
<dbReference type="SUPFAM" id="SSF101912">
    <property type="entry name" value="Sema domain"/>
    <property type="match status" value="1"/>
</dbReference>
<dbReference type="GO" id="GO:0050727">
    <property type="term" value="P:regulation of inflammatory response"/>
    <property type="evidence" value="ECO:0007669"/>
    <property type="project" value="TreeGrafter"/>
</dbReference>
<evidence type="ECO:0000259" key="4">
    <source>
        <dbReference type="PROSITE" id="PS51004"/>
    </source>
</evidence>
<comment type="caution">
    <text evidence="3">Lacks conserved residue(s) required for the propagation of feature annotation.</text>
</comment>
<dbReference type="Ensembl" id="ENSDCDT00010054236.1">
    <property type="protein sequence ID" value="ENSDCDP00010044146.1"/>
    <property type="gene ID" value="ENSDCDG00010027386.1"/>
</dbReference>
<evidence type="ECO:0000256" key="1">
    <source>
        <dbReference type="ARBA" id="ARBA00023157"/>
    </source>
</evidence>
<dbReference type="PANTHER" id="PTHR11036:SF80">
    <property type="entry name" value="SEMAPHORIN-7A"/>
    <property type="match status" value="1"/>
</dbReference>
<evidence type="ECO:0000256" key="2">
    <source>
        <dbReference type="ARBA" id="ARBA00023180"/>
    </source>
</evidence>
<dbReference type="GO" id="GO:0045499">
    <property type="term" value="F:chemorepellent activity"/>
    <property type="evidence" value="ECO:0007669"/>
    <property type="project" value="TreeGrafter"/>
</dbReference>
<dbReference type="GO" id="GO:0001755">
    <property type="term" value="P:neural crest cell migration"/>
    <property type="evidence" value="ECO:0007669"/>
    <property type="project" value="TreeGrafter"/>
</dbReference>
<protein>
    <recommendedName>
        <fullName evidence="4">Sema domain-containing protein</fullName>
    </recommendedName>
</protein>
<dbReference type="AlphaFoldDB" id="A0AAY4DIM4"/>
<dbReference type="InterPro" id="IPR027231">
    <property type="entry name" value="Semaphorin"/>
</dbReference>
<dbReference type="InterPro" id="IPR015943">
    <property type="entry name" value="WD40/YVTN_repeat-like_dom_sf"/>
</dbReference>
<reference evidence="5" key="3">
    <citation type="submission" date="2025-09" db="UniProtKB">
        <authorList>
            <consortium name="Ensembl"/>
        </authorList>
    </citation>
    <scope>IDENTIFICATION</scope>
</reference>
<dbReference type="FunFam" id="2.130.10.10:FF:000223">
    <property type="entry name" value="semaphorin-7A isoform X1"/>
    <property type="match status" value="1"/>
</dbReference>
<dbReference type="InterPro" id="IPR036352">
    <property type="entry name" value="Semap_dom_sf"/>
</dbReference>
<dbReference type="SMART" id="SM00630">
    <property type="entry name" value="Sema"/>
    <property type="match status" value="1"/>
</dbReference>
<keyword evidence="2" id="KW-0325">Glycoprotein</keyword>
<reference evidence="5 6" key="1">
    <citation type="submission" date="2020-06" db="EMBL/GenBank/DDBJ databases">
        <authorList>
            <consortium name="Wellcome Sanger Institute Data Sharing"/>
        </authorList>
    </citation>
    <scope>NUCLEOTIDE SEQUENCE [LARGE SCALE GENOMIC DNA]</scope>
</reference>
<dbReference type="GO" id="GO:0071526">
    <property type="term" value="P:semaphorin-plexin signaling pathway"/>
    <property type="evidence" value="ECO:0007669"/>
    <property type="project" value="TreeGrafter"/>
</dbReference>
<dbReference type="Pfam" id="PF01403">
    <property type="entry name" value="Sema"/>
    <property type="match status" value="1"/>
</dbReference>
<gene>
    <name evidence="5" type="primary">SEMA7A</name>
</gene>
<dbReference type="GO" id="GO:0009897">
    <property type="term" value="C:external side of plasma membrane"/>
    <property type="evidence" value="ECO:0007669"/>
    <property type="project" value="TreeGrafter"/>
</dbReference>
<reference evidence="5" key="2">
    <citation type="submission" date="2025-08" db="UniProtKB">
        <authorList>
            <consortium name="Ensembl"/>
        </authorList>
    </citation>
    <scope>IDENTIFICATION</scope>
</reference>
<name>A0AAY4DIM4_9TELE</name>
<dbReference type="GO" id="GO:0005178">
    <property type="term" value="F:integrin binding"/>
    <property type="evidence" value="ECO:0007669"/>
    <property type="project" value="TreeGrafter"/>
</dbReference>
<dbReference type="GO" id="GO:0030335">
    <property type="term" value="P:positive regulation of cell migration"/>
    <property type="evidence" value="ECO:0007669"/>
    <property type="project" value="TreeGrafter"/>
</dbReference>
<dbReference type="GO" id="GO:0007411">
    <property type="term" value="P:axon guidance"/>
    <property type="evidence" value="ECO:0007669"/>
    <property type="project" value="TreeGrafter"/>
</dbReference>
<dbReference type="Proteomes" id="UP000694580">
    <property type="component" value="Chromosome 17"/>
</dbReference>
<evidence type="ECO:0000313" key="6">
    <source>
        <dbReference type="Proteomes" id="UP000694580"/>
    </source>
</evidence>
<feature type="domain" description="Sema" evidence="4">
    <location>
        <begin position="12"/>
        <end position="415"/>
    </location>
</feature>